<name>A0A7L7LAX4_9BACT</name>
<dbReference type="EMBL" id="CP055153">
    <property type="protein sequence ID" value="QMU29986.1"/>
    <property type="molecule type" value="Genomic_DNA"/>
</dbReference>
<gene>
    <name evidence="2" type="ORF">HUW48_19000</name>
</gene>
<reference evidence="2 3" key="2">
    <citation type="submission" date="2020-08" db="EMBL/GenBank/DDBJ databases">
        <title>Adhaeribacter dokdonensis sp. nov., isolated from the rhizosphere of Elymus tsukushiensis, a plant native to the Dokdo Islands, Republic of Korea.</title>
        <authorList>
            <person name="Ghim S.Y."/>
        </authorList>
    </citation>
    <scope>NUCLEOTIDE SEQUENCE [LARGE SCALE GENOMIC DNA]</scope>
    <source>
        <strain evidence="2 3">KUDC8001</strain>
    </source>
</reference>
<dbReference type="SUPFAM" id="SSF49344">
    <property type="entry name" value="CBD9-like"/>
    <property type="match status" value="1"/>
</dbReference>
<feature type="domain" description="DUF5916" evidence="1">
    <location>
        <begin position="257"/>
        <end position="348"/>
    </location>
</feature>
<dbReference type="InterPro" id="IPR045670">
    <property type="entry name" value="DUF5916"/>
</dbReference>
<dbReference type="RefSeq" id="WP_182412444.1">
    <property type="nucleotide sequence ID" value="NZ_CP055153.1"/>
</dbReference>
<dbReference type="Pfam" id="PF19313">
    <property type="entry name" value="DUF5916"/>
    <property type="match status" value="1"/>
</dbReference>
<dbReference type="AlphaFoldDB" id="A0A7L7LAX4"/>
<proteinExistence type="predicted"/>
<keyword evidence="3" id="KW-1185">Reference proteome</keyword>
<evidence type="ECO:0000259" key="1">
    <source>
        <dbReference type="Pfam" id="PF19313"/>
    </source>
</evidence>
<evidence type="ECO:0000313" key="3">
    <source>
        <dbReference type="Proteomes" id="UP000514509"/>
    </source>
</evidence>
<protein>
    <submittedName>
        <fullName evidence="2">Carbohydrate binding family 9 domain-containing protein</fullName>
    </submittedName>
</protein>
<accession>A0A7L7LAX4</accession>
<reference evidence="2 3" key="1">
    <citation type="submission" date="2020-06" db="EMBL/GenBank/DDBJ databases">
        <authorList>
            <person name="Hwang Y.J."/>
        </authorList>
    </citation>
    <scope>NUCLEOTIDE SEQUENCE [LARGE SCALE GENOMIC DNA]</scope>
    <source>
        <strain evidence="2 3">KUDC8001</strain>
    </source>
</reference>
<sequence length="735" mass="84566">MNWRLLFCTLFWMLLSFMGLAQKPIGISRFAGEFKLDGVMDEAGWKSINSFPAFMHIPTVGDNPSERTEFWMAYDNNFLYVAGNMYDDPKGVQGYSFKRDDGAGNADWFGINLDTFRDRENCLSFFTLPTGNRYDFAISKDAQGNDGSWVNFSWNTFWDVAVSRHAEGWSAEFRIPFSTLRFQDQNGRVVMGLTFVRRISRKNEMITFPRISNQWGEQSFWKPSQSQEIVFEGLFSKKPLYVTPYLLSGLEQQNSFSQAKKSYQKNNKPTYNAGLDLKYGLTSNLTLDLTFNTDFAQVEADDQQINLTRFSLFFPEKRLFFQERASIFDFDFGNPNQLFYSRRIGLHNGEQVPILAGARLVGRAGKWDLGFMNMQTRHIASLPAENMGVLRMRRQVINQNSYVGLMTTSRLGMDGSYNLAYGLDGIFRVIGQDFLQVNWAQTFDRENNSNPDALSNSRVRLQWERRTIKGLGYNLTYSRAGEDYDPGLGFEFRNNYTRVGDRVFYGWIPKKESRLLNHQLGVTGYMFLNNNDGSTQSVEVAPTWDVSFKSNASAQAKTVYSFESLSDTFYLSDQAYILQGNYHFYSLSGFYQTPSVKMVNTRISLETGSFYDGQRVSVGVVPSWTLSRFFGLSGFIQWNKVKFSSRQQEYKAIISRLKASVSLNVKLSADAFIQYNSDANLISTNFRFRYNPREGTDLFLVVNQGNNTNRYRLDQELPIMSGRTILVKYTYTFVR</sequence>
<dbReference type="Gene3D" id="2.60.40.1190">
    <property type="match status" value="1"/>
</dbReference>
<dbReference type="Proteomes" id="UP000514509">
    <property type="component" value="Chromosome"/>
</dbReference>
<evidence type="ECO:0000313" key="2">
    <source>
        <dbReference type="EMBL" id="QMU29986.1"/>
    </source>
</evidence>
<dbReference type="KEGG" id="add:HUW48_19000"/>
<dbReference type="CDD" id="cd09618">
    <property type="entry name" value="CBM9_like_2"/>
    <property type="match status" value="1"/>
</dbReference>
<organism evidence="2 3">
    <name type="scientific">Adhaeribacter radiodurans</name>
    <dbReference type="NCBI Taxonomy" id="2745197"/>
    <lineage>
        <taxon>Bacteria</taxon>
        <taxon>Pseudomonadati</taxon>
        <taxon>Bacteroidota</taxon>
        <taxon>Cytophagia</taxon>
        <taxon>Cytophagales</taxon>
        <taxon>Hymenobacteraceae</taxon>
        <taxon>Adhaeribacter</taxon>
    </lineage>
</organism>